<proteinExistence type="predicted"/>
<dbReference type="EMBL" id="BMHQ01000003">
    <property type="protein sequence ID" value="GGE10046.1"/>
    <property type="molecule type" value="Genomic_DNA"/>
</dbReference>
<organism evidence="1 2">
    <name type="scientific">Marinithermofilum abyssi</name>
    <dbReference type="NCBI Taxonomy" id="1571185"/>
    <lineage>
        <taxon>Bacteria</taxon>
        <taxon>Bacillati</taxon>
        <taxon>Bacillota</taxon>
        <taxon>Bacilli</taxon>
        <taxon>Bacillales</taxon>
        <taxon>Thermoactinomycetaceae</taxon>
        <taxon>Marinithermofilum</taxon>
    </lineage>
</organism>
<dbReference type="Proteomes" id="UP000625210">
    <property type="component" value="Unassembled WGS sequence"/>
</dbReference>
<dbReference type="AlphaFoldDB" id="A0A8J2VGL2"/>
<gene>
    <name evidence="1" type="ORF">GCM10011571_09190</name>
</gene>
<evidence type="ECO:0000313" key="1">
    <source>
        <dbReference type="EMBL" id="GGE10046.1"/>
    </source>
</evidence>
<reference evidence="1" key="1">
    <citation type="journal article" date="2014" name="Int. J. Syst. Evol. Microbiol.">
        <title>Complete genome sequence of Corynebacterium casei LMG S-19264T (=DSM 44701T), isolated from a smear-ripened cheese.</title>
        <authorList>
            <consortium name="US DOE Joint Genome Institute (JGI-PGF)"/>
            <person name="Walter F."/>
            <person name="Albersmeier A."/>
            <person name="Kalinowski J."/>
            <person name="Ruckert C."/>
        </authorList>
    </citation>
    <scope>NUCLEOTIDE SEQUENCE</scope>
    <source>
        <strain evidence="1">CGMCC 1.15179</strain>
    </source>
</reference>
<accession>A0A8J2VGL2</accession>
<evidence type="ECO:0000313" key="2">
    <source>
        <dbReference type="Proteomes" id="UP000625210"/>
    </source>
</evidence>
<dbReference type="RefSeq" id="WP_188646736.1">
    <property type="nucleotide sequence ID" value="NZ_BMHQ01000003.1"/>
</dbReference>
<protein>
    <submittedName>
        <fullName evidence="1">Uncharacterized protein</fullName>
    </submittedName>
</protein>
<name>A0A8J2VGL2_9BACL</name>
<reference evidence="1" key="2">
    <citation type="submission" date="2020-09" db="EMBL/GenBank/DDBJ databases">
        <authorList>
            <person name="Sun Q."/>
            <person name="Zhou Y."/>
        </authorList>
    </citation>
    <scope>NUCLEOTIDE SEQUENCE</scope>
    <source>
        <strain evidence="1">CGMCC 1.15179</strain>
    </source>
</reference>
<comment type="caution">
    <text evidence="1">The sequence shown here is derived from an EMBL/GenBank/DDBJ whole genome shotgun (WGS) entry which is preliminary data.</text>
</comment>
<keyword evidence="2" id="KW-1185">Reference proteome</keyword>
<sequence length="335" mass="37352">MIGYTVAYSGLLDGDNPLAGQETPYHGPQRIAFNQGKPTAVALHHQVKGPARVEGELVQKELQPFHIQLSAPDTSFAFGLRSDKEGRLQLYQSGEGIEHVVKQSDASFSLKPNQKYRVQLLHIPDEPLRVAVTDPESGKRWVAAGTVAMEGETYQAEIEGMKGTIYQKDQVTPVRVDQAKLDWMNHYPWNLVYGEGTIEGSRLVLPQDTLVKVSGTSVFHLGFRRSENYLGQPFQGELESVDGTRFQVLWDKDSNLKLVDASDGEKVLATKSLGWEWDPEKDADLKVSTENNRLRVQLKQGDRIATLTYQHDEPLAFRDLSIKSPAGLELINPSS</sequence>